<evidence type="ECO:0000313" key="4">
    <source>
        <dbReference type="Proteomes" id="UP001500359"/>
    </source>
</evidence>
<dbReference type="Pfam" id="PF09835">
    <property type="entry name" value="DUF2062"/>
    <property type="match status" value="1"/>
</dbReference>
<gene>
    <name evidence="3" type="ORF">GCM10009114_09440</name>
</gene>
<evidence type="ECO:0000313" key="3">
    <source>
        <dbReference type="EMBL" id="GAA0854281.1"/>
    </source>
</evidence>
<feature type="transmembrane region" description="Helical" evidence="1">
    <location>
        <begin position="20"/>
        <end position="50"/>
    </location>
</feature>
<name>A0ABP3WQR2_9ALTE</name>
<proteinExistence type="predicted"/>
<accession>A0ABP3WQR2</accession>
<dbReference type="InterPro" id="IPR019935">
    <property type="entry name" value="CHP03546"/>
</dbReference>
<keyword evidence="1" id="KW-0812">Transmembrane</keyword>
<dbReference type="InterPro" id="IPR018639">
    <property type="entry name" value="DUF2062"/>
</dbReference>
<keyword evidence="1" id="KW-1133">Transmembrane helix</keyword>
<sequence length="167" mass="19031">MYVLAKLLKALHSDAGPWSLAFGIMFGMIFGLTPVLAFHNLIVLFFVLFFRVNLSTFLLSWGLFSLCALLIDPLMNDVGEALLIHQQLQAMWTSFYNTAIGRISQFYNTLIIGSLAVTLLLSPFVLFLSKVLVVKYRSYFMAWVEQWNIVQVLKGSRIYQAYQRFGG</sequence>
<feature type="domain" description="DUF2062" evidence="2">
    <location>
        <begin position="7"/>
        <end position="138"/>
    </location>
</feature>
<evidence type="ECO:0000259" key="2">
    <source>
        <dbReference type="Pfam" id="PF09835"/>
    </source>
</evidence>
<evidence type="ECO:0000256" key="1">
    <source>
        <dbReference type="SAM" id="Phobius"/>
    </source>
</evidence>
<dbReference type="EMBL" id="BAAAFD010000002">
    <property type="protein sequence ID" value="GAA0854281.1"/>
    <property type="molecule type" value="Genomic_DNA"/>
</dbReference>
<dbReference type="RefSeq" id="WP_343857039.1">
    <property type="nucleotide sequence ID" value="NZ_BAAAFD010000002.1"/>
</dbReference>
<protein>
    <recommendedName>
        <fullName evidence="2">DUF2062 domain-containing protein</fullName>
    </recommendedName>
</protein>
<comment type="caution">
    <text evidence="3">The sequence shown here is derived from an EMBL/GenBank/DDBJ whole genome shotgun (WGS) entry which is preliminary data.</text>
</comment>
<dbReference type="Proteomes" id="UP001500359">
    <property type="component" value="Unassembled WGS sequence"/>
</dbReference>
<reference evidence="4" key="1">
    <citation type="journal article" date="2019" name="Int. J. Syst. Evol. Microbiol.">
        <title>The Global Catalogue of Microorganisms (GCM) 10K type strain sequencing project: providing services to taxonomists for standard genome sequencing and annotation.</title>
        <authorList>
            <consortium name="The Broad Institute Genomics Platform"/>
            <consortium name="The Broad Institute Genome Sequencing Center for Infectious Disease"/>
            <person name="Wu L."/>
            <person name="Ma J."/>
        </authorList>
    </citation>
    <scope>NUCLEOTIDE SEQUENCE [LARGE SCALE GENOMIC DNA]</scope>
    <source>
        <strain evidence="4">JCM 15896</strain>
    </source>
</reference>
<organism evidence="3 4">
    <name type="scientific">Aliiglaciecola litoralis</name>
    <dbReference type="NCBI Taxonomy" id="582857"/>
    <lineage>
        <taxon>Bacteria</taxon>
        <taxon>Pseudomonadati</taxon>
        <taxon>Pseudomonadota</taxon>
        <taxon>Gammaproteobacteria</taxon>
        <taxon>Alteromonadales</taxon>
        <taxon>Alteromonadaceae</taxon>
        <taxon>Aliiglaciecola</taxon>
    </lineage>
</organism>
<feature type="transmembrane region" description="Helical" evidence="1">
    <location>
        <begin position="57"/>
        <end position="75"/>
    </location>
</feature>
<keyword evidence="1" id="KW-0472">Membrane</keyword>
<dbReference type="NCBIfam" id="TIGR03546">
    <property type="entry name" value="TIGR03546 family protein"/>
    <property type="match status" value="1"/>
</dbReference>
<keyword evidence="4" id="KW-1185">Reference proteome</keyword>
<feature type="transmembrane region" description="Helical" evidence="1">
    <location>
        <begin position="106"/>
        <end position="128"/>
    </location>
</feature>